<sequence>MESRRQAAEEGFVTTVVEDASRGVSLQGMAEKKALMLEAGIAIVNADDVQAWSSDYGDTWHEEVLAAARNVKRAKLLSNYASNGQSGHMGPASVARAVASTMSMRTLVGTVGSFVSSRRRLSQDTSQAHSTSAEHQNITSPIKETANGVRQVESQVDALATMPLALATQASAKLVGDVG</sequence>
<protein>
    <submittedName>
        <fullName evidence="2">Uncharacterized protein</fullName>
    </submittedName>
</protein>
<dbReference type="EMBL" id="HBGU01027994">
    <property type="protein sequence ID" value="CAD9448489.1"/>
    <property type="molecule type" value="Transcribed_RNA"/>
</dbReference>
<organism evidence="2">
    <name type="scientific">Haptolina brevifila</name>
    <dbReference type="NCBI Taxonomy" id="156173"/>
    <lineage>
        <taxon>Eukaryota</taxon>
        <taxon>Haptista</taxon>
        <taxon>Haptophyta</taxon>
        <taxon>Prymnesiophyceae</taxon>
        <taxon>Prymnesiales</taxon>
        <taxon>Prymnesiaceae</taxon>
        <taxon>Haptolina</taxon>
    </lineage>
</organism>
<accession>A0A7S2GFH0</accession>
<gene>
    <name evidence="2" type="ORF">CBRE1094_LOCUS15233</name>
</gene>
<evidence type="ECO:0000256" key="1">
    <source>
        <dbReference type="SAM" id="MobiDB-lite"/>
    </source>
</evidence>
<feature type="region of interest" description="Disordered" evidence="1">
    <location>
        <begin position="119"/>
        <end position="146"/>
    </location>
</feature>
<feature type="compositionally biased region" description="Polar residues" evidence="1">
    <location>
        <begin position="123"/>
        <end position="142"/>
    </location>
</feature>
<name>A0A7S2GFH0_9EUKA</name>
<reference evidence="2" key="1">
    <citation type="submission" date="2021-01" db="EMBL/GenBank/DDBJ databases">
        <authorList>
            <person name="Corre E."/>
            <person name="Pelletier E."/>
            <person name="Niang G."/>
            <person name="Scheremetjew M."/>
            <person name="Finn R."/>
            <person name="Kale V."/>
            <person name="Holt S."/>
            <person name="Cochrane G."/>
            <person name="Meng A."/>
            <person name="Brown T."/>
            <person name="Cohen L."/>
        </authorList>
    </citation>
    <scope>NUCLEOTIDE SEQUENCE</scope>
    <source>
        <strain evidence="2">UTEX LB 985</strain>
    </source>
</reference>
<proteinExistence type="predicted"/>
<dbReference type="AlphaFoldDB" id="A0A7S2GFH0"/>
<evidence type="ECO:0000313" key="2">
    <source>
        <dbReference type="EMBL" id="CAD9448489.1"/>
    </source>
</evidence>